<reference evidence="2 3" key="1">
    <citation type="submission" date="2018-06" db="EMBL/GenBank/DDBJ databases">
        <title>Genomic Encyclopedia of Archaeal and Bacterial Type Strains, Phase II (KMG-II): from individual species to whole genera.</title>
        <authorList>
            <person name="Goeker M."/>
        </authorList>
    </citation>
    <scope>NUCLEOTIDE SEQUENCE [LARGE SCALE GENOMIC DNA]</scope>
    <source>
        <strain evidence="2 3">ATCC BAA-1881</strain>
    </source>
</reference>
<dbReference type="SUPFAM" id="SSF50129">
    <property type="entry name" value="GroES-like"/>
    <property type="match status" value="1"/>
</dbReference>
<dbReference type="Pfam" id="PF08240">
    <property type="entry name" value="ADH_N"/>
    <property type="match status" value="1"/>
</dbReference>
<dbReference type="RefSeq" id="WP_111319789.1">
    <property type="nucleotide sequence ID" value="NZ_BIFX01000001.1"/>
</dbReference>
<sequence>MRAIRFTRKDIPGIRYEEAPEPSLAGKKEVLVRVYATSVMWQEPQWVETWKTTAGTERTHPIPGHDLSGVVVAVGDEVTGVKAGDAVYALTEFDRDGAAAEYTIAHESELAPKPRSLTHVQAAAIPLVGLTAWQALFQHGKLEAGQTILIHGAAGGVGSIAVQLAHWAGAHVIATASAKNHAFLRELGADEVIDYRTTRFEEQVQAVDLVLDTVGGATVDRSWSVLKKGGRLISVFAPISEEKANEHGVHSAFFVVRPSREELIQLGKRIDEGHIQPIIEQVFPLEEAPAAFAQASRGHTRGKLILQVREDESSITH</sequence>
<dbReference type="Pfam" id="PF13602">
    <property type="entry name" value="ADH_zinc_N_2"/>
    <property type="match status" value="1"/>
</dbReference>
<dbReference type="Gene3D" id="3.40.50.720">
    <property type="entry name" value="NAD(P)-binding Rossmann-like Domain"/>
    <property type="match status" value="1"/>
</dbReference>
<dbReference type="SMART" id="SM00829">
    <property type="entry name" value="PKS_ER"/>
    <property type="match status" value="1"/>
</dbReference>
<protein>
    <submittedName>
        <fullName evidence="2">NADPH:quinone reductase-like Zn-dependent oxidoreductase</fullName>
    </submittedName>
</protein>
<dbReference type="InterPro" id="IPR020843">
    <property type="entry name" value="ER"/>
</dbReference>
<name>A0A326UBF0_THEHA</name>
<dbReference type="SUPFAM" id="SSF51735">
    <property type="entry name" value="NAD(P)-binding Rossmann-fold domains"/>
    <property type="match status" value="1"/>
</dbReference>
<dbReference type="Gene3D" id="3.90.180.10">
    <property type="entry name" value="Medium-chain alcohol dehydrogenases, catalytic domain"/>
    <property type="match status" value="1"/>
</dbReference>
<evidence type="ECO:0000313" key="3">
    <source>
        <dbReference type="Proteomes" id="UP000248806"/>
    </source>
</evidence>
<keyword evidence="3" id="KW-1185">Reference proteome</keyword>
<dbReference type="InterPro" id="IPR013154">
    <property type="entry name" value="ADH-like_N"/>
</dbReference>
<comment type="caution">
    <text evidence="2">The sequence shown here is derived from an EMBL/GenBank/DDBJ whole genome shotgun (WGS) entry which is preliminary data.</text>
</comment>
<evidence type="ECO:0000259" key="1">
    <source>
        <dbReference type="SMART" id="SM00829"/>
    </source>
</evidence>
<dbReference type="InterPro" id="IPR050700">
    <property type="entry name" value="YIM1/Zinc_Alcohol_DH_Fams"/>
</dbReference>
<dbReference type="GO" id="GO:0016491">
    <property type="term" value="F:oxidoreductase activity"/>
    <property type="evidence" value="ECO:0007669"/>
    <property type="project" value="InterPro"/>
</dbReference>
<dbReference type="AlphaFoldDB" id="A0A326UBF0"/>
<dbReference type="InterPro" id="IPR036291">
    <property type="entry name" value="NAD(P)-bd_dom_sf"/>
</dbReference>
<dbReference type="InterPro" id="IPR011032">
    <property type="entry name" value="GroES-like_sf"/>
</dbReference>
<dbReference type="CDD" id="cd05289">
    <property type="entry name" value="MDR_like_2"/>
    <property type="match status" value="1"/>
</dbReference>
<dbReference type="PANTHER" id="PTHR11695:SF294">
    <property type="entry name" value="RETICULON-4-INTERACTING PROTEIN 1, MITOCHONDRIAL"/>
    <property type="match status" value="1"/>
</dbReference>
<dbReference type="PANTHER" id="PTHR11695">
    <property type="entry name" value="ALCOHOL DEHYDROGENASE RELATED"/>
    <property type="match status" value="1"/>
</dbReference>
<dbReference type="Proteomes" id="UP000248806">
    <property type="component" value="Unassembled WGS sequence"/>
</dbReference>
<dbReference type="EMBL" id="QKUF01000002">
    <property type="protein sequence ID" value="PZW34332.1"/>
    <property type="molecule type" value="Genomic_DNA"/>
</dbReference>
<evidence type="ECO:0000313" key="2">
    <source>
        <dbReference type="EMBL" id="PZW34332.1"/>
    </source>
</evidence>
<feature type="domain" description="Enoyl reductase (ER)" evidence="1">
    <location>
        <begin position="9"/>
        <end position="306"/>
    </location>
</feature>
<gene>
    <name evidence="2" type="ORF">EI42_01169</name>
</gene>
<dbReference type="OrthoDB" id="9792162at2"/>
<accession>A0A326UBF0</accession>
<proteinExistence type="predicted"/>
<organism evidence="2 3">
    <name type="scientific">Thermosporothrix hazakensis</name>
    <dbReference type="NCBI Taxonomy" id="644383"/>
    <lineage>
        <taxon>Bacteria</taxon>
        <taxon>Bacillati</taxon>
        <taxon>Chloroflexota</taxon>
        <taxon>Ktedonobacteria</taxon>
        <taxon>Ktedonobacterales</taxon>
        <taxon>Thermosporotrichaceae</taxon>
        <taxon>Thermosporothrix</taxon>
    </lineage>
</organism>